<feature type="compositionally biased region" description="Pro residues" evidence="2">
    <location>
        <begin position="1"/>
        <end position="11"/>
    </location>
</feature>
<feature type="domain" description="LytR/CpsA/Psr regulator C-terminal" evidence="5">
    <location>
        <begin position="398"/>
        <end position="483"/>
    </location>
</feature>
<feature type="region of interest" description="Disordered" evidence="2">
    <location>
        <begin position="495"/>
        <end position="550"/>
    </location>
</feature>
<feature type="compositionally biased region" description="Low complexity" evidence="2">
    <location>
        <begin position="495"/>
        <end position="527"/>
    </location>
</feature>
<keyword evidence="3" id="KW-1133">Transmembrane helix</keyword>
<protein>
    <submittedName>
        <fullName evidence="6">Transcriptional attenuator, LytR family</fullName>
    </submittedName>
</protein>
<keyword evidence="7" id="KW-1185">Reference proteome</keyword>
<evidence type="ECO:0000313" key="7">
    <source>
        <dbReference type="Proteomes" id="UP000032545"/>
    </source>
</evidence>
<reference evidence="6 7" key="2">
    <citation type="journal article" date="2016" name="Genome Announc.">
        <title>Permanent Draft Genome Sequences for Two Variants of Frankia sp. Strain CpI1, the First Frankia Strain Isolated from Root Nodules of Comptonia peregrina.</title>
        <authorList>
            <person name="Oshone R."/>
            <person name="Hurst S.G.IV."/>
            <person name="Abebe-Akele F."/>
            <person name="Simpson S."/>
            <person name="Morris K."/>
            <person name="Thomas W.K."/>
            <person name="Tisa L.S."/>
        </authorList>
    </citation>
    <scope>NUCLEOTIDE SEQUENCE [LARGE SCALE GENOMIC DNA]</scope>
    <source>
        <strain evidence="7">CpI1-S</strain>
    </source>
</reference>
<dbReference type="NCBIfam" id="TIGR00350">
    <property type="entry name" value="lytR_cpsA_psr"/>
    <property type="match status" value="1"/>
</dbReference>
<dbReference type="InterPro" id="IPR004474">
    <property type="entry name" value="LytR_CpsA_psr"/>
</dbReference>
<name>A0A0D8BJM3_9ACTN</name>
<comment type="caution">
    <text evidence="6">The sequence shown here is derived from an EMBL/GenBank/DDBJ whole genome shotgun (WGS) entry which is preliminary data.</text>
</comment>
<evidence type="ECO:0000313" key="6">
    <source>
        <dbReference type="EMBL" id="KJE24204.1"/>
    </source>
</evidence>
<dbReference type="EMBL" id="JYFN01000008">
    <property type="protein sequence ID" value="KJE24204.1"/>
    <property type="molecule type" value="Genomic_DNA"/>
</dbReference>
<dbReference type="Pfam" id="PF13399">
    <property type="entry name" value="LytR_C"/>
    <property type="match status" value="1"/>
</dbReference>
<dbReference type="Proteomes" id="UP000032545">
    <property type="component" value="Unassembled WGS sequence"/>
</dbReference>
<feature type="domain" description="Cell envelope-related transcriptional attenuator" evidence="4">
    <location>
        <begin position="134"/>
        <end position="283"/>
    </location>
</feature>
<comment type="similarity">
    <text evidence="1">Belongs to the LytR/CpsA/Psr (LCP) family.</text>
</comment>
<dbReference type="Gene3D" id="3.40.630.190">
    <property type="entry name" value="LCP protein"/>
    <property type="match status" value="1"/>
</dbReference>
<evidence type="ECO:0000259" key="4">
    <source>
        <dbReference type="Pfam" id="PF03816"/>
    </source>
</evidence>
<sequence>MTEAPPRPPGDPQARGRAGRSSRRRTHARRPPGARRAALAGHIVHDARRERSPLGRLVILLAAVLSALILVTTVGGWTAYEYFGAQIHRIRLGLGDDRPADAASGTRNFLLVGSDSRAGTGGEYESQGAVTDERSDTTMLAHLDADGTTTMVSFPRDTLVRIPGHGRGKINSAITIGGPSLLIRTIENLTDIKIDHYVSIDLAGFKAMTDAVGGVTVCVRPLPGGGRSNLYDPWSQWRGRVGENRLSGEQALAFVRQRHGLPDNDFDRIRRQQQFIGAVFTQATSSGVLTNPVRLENLLHAATKALTVDDGTSMNDLRALATRLRGMSADQIRFETIPVHAPTPAEGGNALGELPRFGSVQLYEPITLEKFLAPLRGRPSRAAAPAVSPSPTVPPAKVTVDVYNGAGVSGLATSAAAALDRAGFQVGPARTWRAGVQRTTQVRYHPGAVQAARTVQAAVPGSTLQQDATVPAGRVSLVLGTAFEVDTITAAPTPAGAAAGAAAGPTTAGSPAGASVGAASGGATAPATPAPASTPAPATTAAELTSRCTY</sequence>
<dbReference type="PANTHER" id="PTHR33392:SF6">
    <property type="entry name" value="POLYISOPRENYL-TEICHOIC ACID--PEPTIDOGLYCAN TEICHOIC ACID TRANSFERASE TAGU"/>
    <property type="match status" value="1"/>
</dbReference>
<evidence type="ECO:0000256" key="3">
    <source>
        <dbReference type="SAM" id="Phobius"/>
    </source>
</evidence>
<feature type="compositionally biased region" description="Basic residues" evidence="2">
    <location>
        <begin position="17"/>
        <end position="33"/>
    </location>
</feature>
<dbReference type="InterPro" id="IPR050922">
    <property type="entry name" value="LytR/CpsA/Psr_CW_biosynth"/>
</dbReference>
<dbReference type="AlphaFoldDB" id="A0A0D8BJM3"/>
<keyword evidence="3" id="KW-0472">Membrane</keyword>
<dbReference type="InterPro" id="IPR027381">
    <property type="entry name" value="LytR/CpsA/Psr_C"/>
</dbReference>
<organism evidence="6 7">
    <name type="scientific">Frankia torreyi</name>
    <dbReference type="NCBI Taxonomy" id="1856"/>
    <lineage>
        <taxon>Bacteria</taxon>
        <taxon>Bacillati</taxon>
        <taxon>Actinomycetota</taxon>
        <taxon>Actinomycetes</taxon>
        <taxon>Frankiales</taxon>
        <taxon>Frankiaceae</taxon>
        <taxon>Frankia</taxon>
    </lineage>
</organism>
<evidence type="ECO:0000256" key="1">
    <source>
        <dbReference type="ARBA" id="ARBA00006068"/>
    </source>
</evidence>
<dbReference type="Pfam" id="PF03816">
    <property type="entry name" value="LytR_cpsA_psr"/>
    <property type="match status" value="1"/>
</dbReference>
<evidence type="ECO:0000259" key="5">
    <source>
        <dbReference type="Pfam" id="PF13399"/>
    </source>
</evidence>
<feature type="region of interest" description="Disordered" evidence="2">
    <location>
        <begin position="1"/>
        <end position="36"/>
    </location>
</feature>
<dbReference type="PANTHER" id="PTHR33392">
    <property type="entry name" value="POLYISOPRENYL-TEICHOIC ACID--PEPTIDOGLYCAN TEICHOIC ACID TRANSFERASE TAGU"/>
    <property type="match status" value="1"/>
</dbReference>
<keyword evidence="3" id="KW-0812">Transmembrane</keyword>
<evidence type="ECO:0000256" key="2">
    <source>
        <dbReference type="SAM" id="MobiDB-lite"/>
    </source>
</evidence>
<gene>
    <name evidence="6" type="ORF">FF36_01607</name>
</gene>
<feature type="transmembrane region" description="Helical" evidence="3">
    <location>
        <begin position="57"/>
        <end position="80"/>
    </location>
</feature>
<proteinExistence type="inferred from homology"/>
<dbReference type="Gene3D" id="3.30.70.2390">
    <property type="match status" value="1"/>
</dbReference>
<reference evidence="7" key="1">
    <citation type="submission" date="2015-02" db="EMBL/GenBank/DDBJ databases">
        <title>Draft Genome of Frankia sp. CpI1-S.</title>
        <authorList>
            <person name="Oshone R.T."/>
            <person name="Ngom M."/>
            <person name="Ghodhbane-Gtari F."/>
            <person name="Gtari M."/>
            <person name="Morris K."/>
            <person name="Thomas K."/>
            <person name="Sen A."/>
            <person name="Tisa L.S."/>
        </authorList>
    </citation>
    <scope>NUCLEOTIDE SEQUENCE [LARGE SCALE GENOMIC DNA]</scope>
    <source>
        <strain evidence="7">CpI1-S</strain>
    </source>
</reference>
<dbReference type="PATRIC" id="fig|1502723.3.peg.6181"/>
<accession>A0A0D8BJM3</accession>